<dbReference type="GO" id="GO:0006310">
    <property type="term" value="P:DNA recombination"/>
    <property type="evidence" value="ECO:0007669"/>
    <property type="project" value="InterPro"/>
</dbReference>
<dbReference type="InterPro" id="IPR036614">
    <property type="entry name" value="RusA-like_sf"/>
</dbReference>
<dbReference type="EMBL" id="MH536812">
    <property type="protein sequence ID" value="AXH49049.1"/>
    <property type="molecule type" value="Genomic_DNA"/>
</dbReference>
<dbReference type="RefSeq" id="YP_009806938.1">
    <property type="nucleotide sequence ID" value="NC_048018.1"/>
</dbReference>
<organism evidence="1 2">
    <name type="scientific">Gordonia phage Apricot</name>
    <dbReference type="NCBI Taxonomy" id="2250319"/>
    <lineage>
        <taxon>Viruses</taxon>
        <taxon>Duplodnaviria</taxon>
        <taxon>Heunggongvirae</taxon>
        <taxon>Uroviricota</taxon>
        <taxon>Caudoviricetes</taxon>
        <taxon>Apricotvirus</taxon>
        <taxon>Apricotvirus apricot</taxon>
    </lineage>
</organism>
<dbReference type="Proteomes" id="UP000258434">
    <property type="component" value="Segment"/>
</dbReference>
<reference evidence="2" key="1">
    <citation type="submission" date="2018-06" db="EMBL/GenBank/DDBJ databases">
        <authorList>
            <person name="Zhirakovskaya E."/>
        </authorList>
    </citation>
    <scope>NUCLEOTIDE SEQUENCE [LARGE SCALE GENOMIC DNA]</scope>
</reference>
<dbReference type="SUPFAM" id="SSF103084">
    <property type="entry name" value="Holliday junction resolvase RusA"/>
    <property type="match status" value="1"/>
</dbReference>
<evidence type="ECO:0000313" key="2">
    <source>
        <dbReference type="Proteomes" id="UP000258434"/>
    </source>
</evidence>
<sequence>MTTHQLPLPWTKPPLSMNDRGHWRKKAAETASVRGDCKTLARHANLPRNCAHVVVSLHYRPRDNRHRDPINLAATQKALVDGLRDYGLVADDDPRYVTDLMPTIHPAVKGERGRLWLELHIEEAQ</sequence>
<accession>A0A345L197</accession>
<protein>
    <submittedName>
        <fullName evidence="1">RusA-like resolvase</fullName>
    </submittedName>
</protein>
<dbReference type="GeneID" id="54997811"/>
<dbReference type="Gene3D" id="3.30.1330.70">
    <property type="entry name" value="Holliday junction resolvase RusA"/>
    <property type="match status" value="1"/>
</dbReference>
<keyword evidence="2" id="KW-1185">Reference proteome</keyword>
<gene>
    <name evidence="1" type="primary">90</name>
    <name evidence="1" type="ORF">SEA_APRICOT_90</name>
</gene>
<evidence type="ECO:0000313" key="1">
    <source>
        <dbReference type="EMBL" id="AXH49049.1"/>
    </source>
</evidence>
<dbReference type="KEGG" id="vg:54997811"/>
<dbReference type="GO" id="GO:0006281">
    <property type="term" value="P:DNA repair"/>
    <property type="evidence" value="ECO:0007669"/>
    <property type="project" value="InterPro"/>
</dbReference>
<proteinExistence type="predicted"/>
<dbReference type="GO" id="GO:0000287">
    <property type="term" value="F:magnesium ion binding"/>
    <property type="evidence" value="ECO:0007669"/>
    <property type="project" value="InterPro"/>
</dbReference>
<name>A0A345L197_9CAUD</name>